<proteinExistence type="predicted"/>
<evidence type="ECO:0000256" key="2">
    <source>
        <dbReference type="ARBA" id="ARBA00023157"/>
    </source>
</evidence>
<dbReference type="FunFam" id="2.60.40.10:FF:000049">
    <property type="entry name" value="Leukocyte immunoglobulin-like receptor subfamily B member 1"/>
    <property type="match status" value="1"/>
</dbReference>
<dbReference type="PANTHER" id="PTHR11738:SF186">
    <property type="entry name" value="OSTEOCLAST-ASSOCIATED IMMUNOGLOBULIN-LIKE RECEPTOR"/>
    <property type="match status" value="1"/>
</dbReference>
<gene>
    <name evidence="5" type="ORF">ASZ78_015139</name>
</gene>
<dbReference type="SUPFAM" id="SSF48726">
    <property type="entry name" value="Immunoglobulin"/>
    <property type="match status" value="1"/>
</dbReference>
<dbReference type="InterPro" id="IPR036179">
    <property type="entry name" value="Ig-like_dom_sf"/>
</dbReference>
<dbReference type="OrthoDB" id="9119260at2759"/>
<keyword evidence="2" id="KW-1015">Disulfide bond</keyword>
<dbReference type="SMART" id="SM00409">
    <property type="entry name" value="IG"/>
    <property type="match status" value="1"/>
</dbReference>
<dbReference type="PROSITE" id="PS50835">
    <property type="entry name" value="IG_LIKE"/>
    <property type="match status" value="1"/>
</dbReference>
<dbReference type="AlphaFoldDB" id="A0A226M9P4"/>
<evidence type="ECO:0000313" key="5">
    <source>
        <dbReference type="EMBL" id="OXB51976.1"/>
    </source>
</evidence>
<dbReference type="Pfam" id="PF13895">
    <property type="entry name" value="Ig_2"/>
    <property type="match status" value="1"/>
</dbReference>
<sequence>MAVVLIFVPQPSVSLHPSHGAAVGDNVTVRCRVPRMATWVQLWLNNTLRYNIKNDEERDAVEFSFPFVSLKDAGTYQCRYQVSEPLWTSNRSDPVELVVE</sequence>
<feature type="non-terminal residue" evidence="5">
    <location>
        <position position="100"/>
    </location>
</feature>
<dbReference type="InterPro" id="IPR050412">
    <property type="entry name" value="Ig-like_Receptors_ImmuneReg"/>
</dbReference>
<evidence type="ECO:0000259" key="4">
    <source>
        <dbReference type="PROSITE" id="PS50835"/>
    </source>
</evidence>
<reference evidence="5 6" key="1">
    <citation type="submission" date="2016-07" db="EMBL/GenBank/DDBJ databases">
        <title>Disparate Historic Effective Population Sizes Predicted by Modern Levels of Genome Diversity for the Scaled Quail (Callipepla squamata) and the Northern Bobwhite (Colinus virginianus): Inferences from First and Second Generation Draft Genome Assemblies for Sympatric New World Quail.</title>
        <authorList>
            <person name="Oldeschulte D.L."/>
            <person name="Halley Y.A."/>
            <person name="Bhattarai E.K."/>
            <person name="Brashear W.A."/>
            <person name="Hill J."/>
            <person name="Metz R.P."/>
            <person name="Johnson C.D."/>
            <person name="Rollins D."/>
            <person name="Peterson M.J."/>
            <person name="Bickhart D.M."/>
            <person name="Decker J.E."/>
            <person name="Seabury C.M."/>
        </authorList>
    </citation>
    <scope>NUCLEOTIDE SEQUENCE [LARGE SCALE GENOMIC DNA]</scope>
    <source>
        <strain evidence="5 6">Texas</strain>
        <tissue evidence="5">Leg muscle</tissue>
    </source>
</reference>
<keyword evidence="1" id="KW-0732">Signal</keyword>
<dbReference type="InterPro" id="IPR007110">
    <property type="entry name" value="Ig-like_dom"/>
</dbReference>
<organism evidence="5 6">
    <name type="scientific">Callipepla squamata</name>
    <name type="common">Scaled quail</name>
    <dbReference type="NCBI Taxonomy" id="9009"/>
    <lineage>
        <taxon>Eukaryota</taxon>
        <taxon>Metazoa</taxon>
        <taxon>Chordata</taxon>
        <taxon>Craniata</taxon>
        <taxon>Vertebrata</taxon>
        <taxon>Euteleostomi</taxon>
        <taxon>Archelosauria</taxon>
        <taxon>Archosauria</taxon>
        <taxon>Dinosauria</taxon>
        <taxon>Saurischia</taxon>
        <taxon>Theropoda</taxon>
        <taxon>Coelurosauria</taxon>
        <taxon>Aves</taxon>
        <taxon>Neognathae</taxon>
        <taxon>Galloanserae</taxon>
        <taxon>Galliformes</taxon>
        <taxon>Odontophoridae</taxon>
        <taxon>Callipepla</taxon>
    </lineage>
</organism>
<dbReference type="InterPro" id="IPR003599">
    <property type="entry name" value="Ig_sub"/>
</dbReference>
<accession>A0A226M9P4</accession>
<dbReference type="GO" id="GO:0002764">
    <property type="term" value="P:immune response-regulating signaling pathway"/>
    <property type="evidence" value="ECO:0007669"/>
    <property type="project" value="TreeGrafter"/>
</dbReference>
<feature type="domain" description="Ig-like" evidence="4">
    <location>
        <begin position="11"/>
        <end position="79"/>
    </location>
</feature>
<name>A0A226M9P4_CALSU</name>
<dbReference type="PANTHER" id="PTHR11738">
    <property type="entry name" value="MHC CLASS I NK CELL RECEPTOR"/>
    <property type="match status" value="1"/>
</dbReference>
<evidence type="ECO:0000256" key="1">
    <source>
        <dbReference type="ARBA" id="ARBA00022729"/>
    </source>
</evidence>
<dbReference type="Gene3D" id="2.60.40.10">
    <property type="entry name" value="Immunoglobulins"/>
    <property type="match status" value="1"/>
</dbReference>
<evidence type="ECO:0000313" key="6">
    <source>
        <dbReference type="Proteomes" id="UP000198323"/>
    </source>
</evidence>
<evidence type="ECO:0000256" key="3">
    <source>
        <dbReference type="ARBA" id="ARBA00023319"/>
    </source>
</evidence>
<keyword evidence="6" id="KW-1185">Reference proteome</keyword>
<dbReference type="Proteomes" id="UP000198323">
    <property type="component" value="Unassembled WGS sequence"/>
</dbReference>
<comment type="caution">
    <text evidence="5">The sequence shown here is derived from an EMBL/GenBank/DDBJ whole genome shotgun (WGS) entry which is preliminary data.</text>
</comment>
<keyword evidence="3" id="KW-0393">Immunoglobulin domain</keyword>
<protein>
    <recommendedName>
        <fullName evidence="4">Ig-like domain-containing protein</fullName>
    </recommendedName>
</protein>
<dbReference type="EMBL" id="MCFN01006618">
    <property type="protein sequence ID" value="OXB51976.1"/>
    <property type="molecule type" value="Genomic_DNA"/>
</dbReference>
<dbReference type="InterPro" id="IPR013783">
    <property type="entry name" value="Ig-like_fold"/>
</dbReference>